<proteinExistence type="predicted"/>
<gene>
    <name evidence="5" type="ORF">BAURA86_03932</name>
</gene>
<dbReference type="AlphaFoldDB" id="A0A2H1L0T5"/>
<evidence type="ECO:0000256" key="3">
    <source>
        <dbReference type="ARBA" id="ARBA00023163"/>
    </source>
</evidence>
<dbReference type="InterPro" id="IPR051534">
    <property type="entry name" value="CBASS_pafABC_assoc_protein"/>
</dbReference>
<dbReference type="SUPFAM" id="SSF46785">
    <property type="entry name" value="Winged helix' DNA-binding domain"/>
    <property type="match status" value="1"/>
</dbReference>
<dbReference type="EMBL" id="FXZI01000027">
    <property type="protein sequence ID" value="SMY05072.1"/>
    <property type="molecule type" value="Genomic_DNA"/>
</dbReference>
<evidence type="ECO:0000313" key="5">
    <source>
        <dbReference type="EMBL" id="SMY05072.1"/>
    </source>
</evidence>
<keyword evidence="2 5" id="KW-0238">DNA-binding</keyword>
<dbReference type="GO" id="GO:0003677">
    <property type="term" value="F:DNA binding"/>
    <property type="evidence" value="ECO:0007669"/>
    <property type="project" value="UniProtKB-KW"/>
</dbReference>
<dbReference type="PANTHER" id="PTHR34580:SF3">
    <property type="entry name" value="PROTEIN PAFB"/>
    <property type="match status" value="1"/>
</dbReference>
<dbReference type="PROSITE" id="PS00894">
    <property type="entry name" value="HTH_DEOR_1"/>
    <property type="match status" value="1"/>
</dbReference>
<keyword evidence="3" id="KW-0804">Transcription</keyword>
<dbReference type="InterPro" id="IPR013196">
    <property type="entry name" value="HTH_11"/>
</dbReference>
<dbReference type="GO" id="GO:0003700">
    <property type="term" value="F:DNA-binding transcription factor activity"/>
    <property type="evidence" value="ECO:0007669"/>
    <property type="project" value="InterPro"/>
</dbReference>
<protein>
    <submittedName>
        <fullName evidence="5">Predicted DNA-binding transcriptional regulator YafY, contains an HTH and WYL domains</fullName>
    </submittedName>
</protein>
<accession>A0A2H1L0T5</accession>
<evidence type="ECO:0000259" key="4">
    <source>
        <dbReference type="PROSITE" id="PS51000"/>
    </source>
</evidence>
<dbReference type="Proteomes" id="UP000234300">
    <property type="component" value="Unassembled WGS sequence"/>
</dbReference>
<dbReference type="InterPro" id="IPR036388">
    <property type="entry name" value="WH-like_DNA-bd_sf"/>
</dbReference>
<keyword evidence="1" id="KW-0805">Transcription regulation</keyword>
<organism evidence="5 6">
    <name type="scientific">Brevibacterium aurantiacum</name>
    <dbReference type="NCBI Taxonomy" id="273384"/>
    <lineage>
        <taxon>Bacteria</taxon>
        <taxon>Bacillati</taxon>
        <taxon>Actinomycetota</taxon>
        <taxon>Actinomycetes</taxon>
        <taxon>Micrococcales</taxon>
        <taxon>Brevibacteriaceae</taxon>
        <taxon>Brevibacterium</taxon>
    </lineage>
</organism>
<evidence type="ECO:0000313" key="6">
    <source>
        <dbReference type="Proteomes" id="UP000234300"/>
    </source>
</evidence>
<name>A0A2H1L0T5_BREAU</name>
<dbReference type="InterPro" id="IPR018356">
    <property type="entry name" value="Tscrpt_reg_HTH_DeoR_CS"/>
</dbReference>
<dbReference type="PROSITE" id="PS51000">
    <property type="entry name" value="HTH_DEOR_2"/>
    <property type="match status" value="1"/>
</dbReference>
<evidence type="ECO:0000256" key="2">
    <source>
        <dbReference type="ARBA" id="ARBA00023125"/>
    </source>
</evidence>
<dbReference type="Pfam" id="PF13280">
    <property type="entry name" value="WYL"/>
    <property type="match status" value="1"/>
</dbReference>
<dbReference type="InterPro" id="IPR026881">
    <property type="entry name" value="WYL_dom"/>
</dbReference>
<dbReference type="RefSeq" id="WP_101557678.1">
    <property type="nucleotide sequence ID" value="NZ_FXZI01000027.1"/>
</dbReference>
<reference evidence="5 6" key="1">
    <citation type="submission" date="2017-03" db="EMBL/GenBank/DDBJ databases">
        <authorList>
            <person name="Afonso C.L."/>
            <person name="Miller P.J."/>
            <person name="Scott M.A."/>
            <person name="Spackman E."/>
            <person name="Goraichik I."/>
            <person name="Dimitrov K.M."/>
            <person name="Suarez D.L."/>
            <person name="Swayne D.E."/>
        </authorList>
    </citation>
    <scope>NUCLEOTIDE SEQUENCE [LARGE SCALE GENOMIC DNA]</scope>
    <source>
        <strain evidence="6">8(6)</strain>
    </source>
</reference>
<evidence type="ECO:0000256" key="1">
    <source>
        <dbReference type="ARBA" id="ARBA00023015"/>
    </source>
</evidence>
<dbReference type="Pfam" id="PF08279">
    <property type="entry name" value="HTH_11"/>
    <property type="match status" value="1"/>
</dbReference>
<dbReference type="Gene3D" id="1.10.10.10">
    <property type="entry name" value="Winged helix-like DNA-binding domain superfamily/Winged helix DNA-binding domain"/>
    <property type="match status" value="1"/>
</dbReference>
<dbReference type="InterPro" id="IPR001034">
    <property type="entry name" value="DeoR_HTH"/>
</dbReference>
<feature type="domain" description="HTH deoR-type" evidence="4">
    <location>
        <begin position="4"/>
        <end position="59"/>
    </location>
</feature>
<dbReference type="PROSITE" id="PS52050">
    <property type="entry name" value="WYL"/>
    <property type="match status" value="1"/>
</dbReference>
<dbReference type="PANTHER" id="PTHR34580">
    <property type="match status" value="1"/>
</dbReference>
<dbReference type="InterPro" id="IPR036390">
    <property type="entry name" value="WH_DNA-bd_sf"/>
</dbReference>
<sequence>MTKTAERSLQLLSLLQTAHRWSGPALAERLGVSLRTLRRDIDSLRELGYPVSASGGRDSTYALGPGTNLPPLVLDGEQAVAISLALQTSPTTVLGLRDASNRALNTLSKVMPAELRAQVDATRVTTIRNYWEFSAPPIPIDVLHSVGDAVRRSHLLRLEVLRPDGNRYDPRDSDFIPPVRVEPHNLVLWAGRWYLVAYNLVEQGWAIYRVDRLHTHDPTGVPFTRRQLPGSDVATYVMTNHDRGDTPATWQCLGRATVNLPADVVARWAPGGSVIDRLGPTHSRLTLGAWSWAGIAGILATFDTELTEVAPRELRDACHSLARRFGST</sequence>